<reference evidence="11" key="1">
    <citation type="submission" date="2020-09" db="EMBL/GenBank/DDBJ databases">
        <authorList>
            <person name="Sun Y."/>
            <person name="Daffe G."/>
            <person name="Kupriyanova E.K."/>
        </authorList>
    </citation>
    <scope>NUCLEOTIDE SEQUENCE</scope>
</reference>
<feature type="transmembrane region" description="Helical" evidence="10">
    <location>
        <begin position="56"/>
        <end position="79"/>
    </location>
</feature>
<evidence type="ECO:0000256" key="4">
    <source>
        <dbReference type="ARBA" id="ARBA00022692"/>
    </source>
</evidence>
<protein>
    <recommendedName>
        <fullName evidence="3">NADH-ubiquinone oxidoreductase chain 4L</fullName>
    </recommendedName>
    <alternativeName>
        <fullName evidence="9">NADH dehydrogenase subunit 4L</fullName>
    </alternativeName>
</protein>
<proteinExistence type="inferred from homology"/>
<evidence type="ECO:0000256" key="10">
    <source>
        <dbReference type="SAM" id="Phobius"/>
    </source>
</evidence>
<evidence type="ECO:0000256" key="7">
    <source>
        <dbReference type="ARBA" id="ARBA00023027"/>
    </source>
</evidence>
<evidence type="ECO:0000256" key="9">
    <source>
        <dbReference type="ARBA" id="ARBA00031586"/>
    </source>
</evidence>
<comment type="subcellular location">
    <subcellularLocation>
        <location evidence="1">Membrane</location>
        <topology evidence="1">Multi-pass membrane protein</topology>
    </subcellularLocation>
</comment>
<sequence>MSPQTLTMLFVVLLVTLLATISLHRLHLLSMLLLMEALILTTVLWVLLTTHLHTPFILIFILTPAVCEAALGLALFVMITRTTGNDMLKSSALITG</sequence>
<dbReference type="Pfam" id="PF00420">
    <property type="entry name" value="Oxidored_q2"/>
    <property type="match status" value="1"/>
</dbReference>
<keyword evidence="5" id="KW-1278">Translocase</keyword>
<accession>A0A7T1WKZ6</accession>
<keyword evidence="4 10" id="KW-0812">Transmembrane</keyword>
<evidence type="ECO:0000313" key="11">
    <source>
        <dbReference type="EMBL" id="QPO99964.1"/>
    </source>
</evidence>
<evidence type="ECO:0000256" key="8">
    <source>
        <dbReference type="ARBA" id="ARBA00023136"/>
    </source>
</evidence>
<dbReference type="EMBL" id="MW002660">
    <property type="protein sequence ID" value="QPO99964.1"/>
    <property type="molecule type" value="Genomic_DNA"/>
</dbReference>
<comment type="similarity">
    <text evidence="2">Belongs to the complex I subunit 4L family.</text>
</comment>
<dbReference type="AlphaFoldDB" id="A0A7T1WKZ6"/>
<organism evidence="11">
    <name type="scientific">Sabella spallanzanii</name>
    <name type="common">European fan worm</name>
    <name type="synonym">Spirographis spallanzanii</name>
    <dbReference type="NCBI Taxonomy" id="85702"/>
    <lineage>
        <taxon>Eukaryota</taxon>
        <taxon>Metazoa</taxon>
        <taxon>Spiralia</taxon>
        <taxon>Lophotrochozoa</taxon>
        <taxon>Annelida</taxon>
        <taxon>Polychaeta</taxon>
        <taxon>Sedentaria</taxon>
        <taxon>Canalipalpata</taxon>
        <taxon>Sabellida</taxon>
        <taxon>Sabellidae</taxon>
        <taxon>Sabella</taxon>
    </lineage>
</organism>
<evidence type="ECO:0000256" key="6">
    <source>
        <dbReference type="ARBA" id="ARBA00022989"/>
    </source>
</evidence>
<name>A0A7T1WKZ6_SABSP</name>
<keyword evidence="8 10" id="KW-0472">Membrane</keyword>
<geneLocation type="mitochondrion" evidence="11"/>
<gene>
    <name evidence="11" type="primary">nad4l</name>
</gene>
<keyword evidence="7" id="KW-0520">NAD</keyword>
<feature type="transmembrane region" description="Helical" evidence="10">
    <location>
        <begin position="31"/>
        <end position="50"/>
    </location>
</feature>
<keyword evidence="6 10" id="KW-1133">Transmembrane helix</keyword>
<evidence type="ECO:0000256" key="5">
    <source>
        <dbReference type="ARBA" id="ARBA00022967"/>
    </source>
</evidence>
<dbReference type="InterPro" id="IPR039428">
    <property type="entry name" value="NUOK/Mnh_C1-like"/>
</dbReference>
<feature type="transmembrane region" description="Helical" evidence="10">
    <location>
        <begin position="6"/>
        <end position="24"/>
    </location>
</feature>
<keyword evidence="11" id="KW-0496">Mitochondrion</keyword>
<evidence type="ECO:0000256" key="3">
    <source>
        <dbReference type="ARBA" id="ARBA00016612"/>
    </source>
</evidence>
<dbReference type="GO" id="GO:0016020">
    <property type="term" value="C:membrane"/>
    <property type="evidence" value="ECO:0007669"/>
    <property type="project" value="UniProtKB-SubCell"/>
</dbReference>
<evidence type="ECO:0000256" key="2">
    <source>
        <dbReference type="ARBA" id="ARBA00010519"/>
    </source>
</evidence>
<dbReference type="Gene3D" id="1.10.287.3510">
    <property type="match status" value="1"/>
</dbReference>
<evidence type="ECO:0000256" key="1">
    <source>
        <dbReference type="ARBA" id="ARBA00004141"/>
    </source>
</evidence>